<keyword evidence="3" id="KW-1185">Reference proteome</keyword>
<gene>
    <name evidence="2" type="ORF">D3272_23485</name>
</gene>
<accession>A0A4Q2R8A5</accession>
<dbReference type="OrthoDB" id="7220707at2"/>
<reference evidence="2 3" key="1">
    <citation type="submission" date="2018-09" db="EMBL/GenBank/DDBJ databases">
        <authorList>
            <person name="Grouzdev D.S."/>
            <person name="Krutkina M.S."/>
        </authorList>
    </citation>
    <scope>NUCLEOTIDE SEQUENCE [LARGE SCALE GENOMIC DNA]</scope>
    <source>
        <strain evidence="2 3">RmlP001</strain>
    </source>
</reference>
<proteinExistence type="predicted"/>
<dbReference type="AlphaFoldDB" id="A0A4Q2R8A5"/>
<evidence type="ECO:0000256" key="1">
    <source>
        <dbReference type="SAM" id="MobiDB-lite"/>
    </source>
</evidence>
<dbReference type="Proteomes" id="UP000289411">
    <property type="component" value="Unassembled WGS sequence"/>
</dbReference>
<sequence>MAITYYVVVPFGRGEDGDLVPLEPLEAPNGESARRRAQAAATKHAGAIAFSRTGDPDSGEFGEPTILASYGEVDGTMLTG</sequence>
<organism evidence="2 3">
    <name type="scientific">Lichenibacterium ramalinae</name>
    <dbReference type="NCBI Taxonomy" id="2316527"/>
    <lineage>
        <taxon>Bacteria</taxon>
        <taxon>Pseudomonadati</taxon>
        <taxon>Pseudomonadota</taxon>
        <taxon>Alphaproteobacteria</taxon>
        <taxon>Hyphomicrobiales</taxon>
        <taxon>Lichenihabitantaceae</taxon>
        <taxon>Lichenibacterium</taxon>
    </lineage>
</organism>
<evidence type="ECO:0000313" key="3">
    <source>
        <dbReference type="Proteomes" id="UP000289411"/>
    </source>
</evidence>
<reference evidence="2 3" key="2">
    <citation type="submission" date="2019-02" db="EMBL/GenBank/DDBJ databases">
        <title>'Lichenibacterium ramalinii' gen. nov. sp. nov., 'Lichenibacterium minor' gen. nov. sp. nov.</title>
        <authorList>
            <person name="Pankratov T."/>
        </authorList>
    </citation>
    <scope>NUCLEOTIDE SEQUENCE [LARGE SCALE GENOMIC DNA]</scope>
    <source>
        <strain evidence="2 3">RmlP001</strain>
    </source>
</reference>
<protein>
    <submittedName>
        <fullName evidence="2">Uncharacterized protein</fullName>
    </submittedName>
</protein>
<dbReference type="RefSeq" id="WP_129221648.1">
    <property type="nucleotide sequence ID" value="NZ_QYBC01000025.1"/>
</dbReference>
<comment type="caution">
    <text evidence="2">The sequence shown here is derived from an EMBL/GenBank/DDBJ whole genome shotgun (WGS) entry which is preliminary data.</text>
</comment>
<feature type="region of interest" description="Disordered" evidence="1">
    <location>
        <begin position="45"/>
        <end position="65"/>
    </location>
</feature>
<evidence type="ECO:0000313" key="2">
    <source>
        <dbReference type="EMBL" id="RYB01983.1"/>
    </source>
</evidence>
<name>A0A4Q2R8A5_9HYPH</name>
<dbReference type="EMBL" id="QYBC01000025">
    <property type="protein sequence ID" value="RYB01983.1"/>
    <property type="molecule type" value="Genomic_DNA"/>
</dbReference>